<dbReference type="EMBL" id="GL385399">
    <property type="protein sequence ID" value="EJT72415.1"/>
    <property type="molecule type" value="Genomic_DNA"/>
</dbReference>
<reference evidence="2" key="3">
    <citation type="submission" date="2010-09" db="EMBL/GenBank/DDBJ databases">
        <title>Annotation of Gaeumannomyces graminis var. tritici R3-111a-1.</title>
        <authorList>
            <consortium name="The Broad Institute Genome Sequencing Platform"/>
            <person name="Ma L.-J."/>
            <person name="Dead R."/>
            <person name="Young S.K."/>
            <person name="Zeng Q."/>
            <person name="Gargeya S."/>
            <person name="Fitzgerald M."/>
            <person name="Haas B."/>
            <person name="Abouelleil A."/>
            <person name="Alvarado L."/>
            <person name="Arachchi H.M."/>
            <person name="Berlin A."/>
            <person name="Brown A."/>
            <person name="Chapman S.B."/>
            <person name="Chen Z."/>
            <person name="Dunbar C."/>
            <person name="Freedman E."/>
            <person name="Gearin G."/>
            <person name="Gellesch M."/>
            <person name="Goldberg J."/>
            <person name="Griggs A."/>
            <person name="Gujja S."/>
            <person name="Heiman D."/>
            <person name="Howarth C."/>
            <person name="Larson L."/>
            <person name="Lui A."/>
            <person name="MacDonald P.J.P."/>
            <person name="Mehta T."/>
            <person name="Montmayeur A."/>
            <person name="Murphy C."/>
            <person name="Neiman D."/>
            <person name="Pearson M."/>
            <person name="Priest M."/>
            <person name="Roberts A."/>
            <person name="Saif S."/>
            <person name="Shea T."/>
            <person name="Shenoy N."/>
            <person name="Sisk P."/>
            <person name="Stolte C."/>
            <person name="Sykes S."/>
            <person name="Yandava C."/>
            <person name="Wortman J."/>
            <person name="Nusbaum C."/>
            <person name="Birren B."/>
        </authorList>
    </citation>
    <scope>NUCLEOTIDE SEQUENCE</scope>
    <source>
        <strain evidence="2">R3-111a-1</strain>
    </source>
</reference>
<reference evidence="4" key="1">
    <citation type="submission" date="2010-07" db="EMBL/GenBank/DDBJ databases">
        <title>The genome sequence of Gaeumannomyces graminis var. tritici strain R3-111a-1.</title>
        <authorList>
            <consortium name="The Broad Institute Genome Sequencing Platform"/>
            <person name="Ma L.-J."/>
            <person name="Dead R."/>
            <person name="Young S."/>
            <person name="Zeng Q."/>
            <person name="Koehrsen M."/>
            <person name="Alvarado L."/>
            <person name="Berlin A."/>
            <person name="Chapman S.B."/>
            <person name="Chen Z."/>
            <person name="Freedman E."/>
            <person name="Gellesch M."/>
            <person name="Goldberg J."/>
            <person name="Griggs A."/>
            <person name="Gujja S."/>
            <person name="Heilman E.R."/>
            <person name="Heiman D."/>
            <person name="Hepburn T."/>
            <person name="Howarth C."/>
            <person name="Jen D."/>
            <person name="Larson L."/>
            <person name="Mehta T."/>
            <person name="Neiman D."/>
            <person name="Pearson M."/>
            <person name="Roberts A."/>
            <person name="Saif S."/>
            <person name="Shea T."/>
            <person name="Shenoy N."/>
            <person name="Sisk P."/>
            <person name="Stolte C."/>
            <person name="Sykes S."/>
            <person name="Walk T."/>
            <person name="White J."/>
            <person name="Yandava C."/>
            <person name="Haas B."/>
            <person name="Nusbaum C."/>
            <person name="Birren B."/>
        </authorList>
    </citation>
    <scope>NUCLEOTIDE SEQUENCE [LARGE SCALE GENOMIC DNA]</scope>
    <source>
        <strain evidence="4">R3-111a-1</strain>
    </source>
</reference>
<evidence type="ECO:0000313" key="4">
    <source>
        <dbReference type="Proteomes" id="UP000006039"/>
    </source>
</evidence>
<evidence type="ECO:0000313" key="3">
    <source>
        <dbReference type="EnsemblFungi" id="EJT72415"/>
    </source>
</evidence>
<evidence type="ECO:0000256" key="1">
    <source>
        <dbReference type="SAM" id="MobiDB-lite"/>
    </source>
</evidence>
<reference evidence="2" key="2">
    <citation type="submission" date="2010-07" db="EMBL/GenBank/DDBJ databases">
        <authorList>
            <consortium name="The Broad Institute Genome Sequencing Platform"/>
            <consortium name="Broad Institute Genome Sequencing Center for Infectious Disease"/>
            <person name="Ma L.-J."/>
            <person name="Dead R."/>
            <person name="Young S."/>
            <person name="Zeng Q."/>
            <person name="Koehrsen M."/>
            <person name="Alvarado L."/>
            <person name="Berlin A."/>
            <person name="Chapman S.B."/>
            <person name="Chen Z."/>
            <person name="Freedman E."/>
            <person name="Gellesch M."/>
            <person name="Goldberg J."/>
            <person name="Griggs A."/>
            <person name="Gujja S."/>
            <person name="Heilman E.R."/>
            <person name="Heiman D."/>
            <person name="Hepburn T."/>
            <person name="Howarth C."/>
            <person name="Jen D."/>
            <person name="Larson L."/>
            <person name="Mehta T."/>
            <person name="Neiman D."/>
            <person name="Pearson M."/>
            <person name="Roberts A."/>
            <person name="Saif S."/>
            <person name="Shea T."/>
            <person name="Shenoy N."/>
            <person name="Sisk P."/>
            <person name="Stolte C."/>
            <person name="Sykes S."/>
            <person name="Walk T."/>
            <person name="White J."/>
            <person name="Yandava C."/>
            <person name="Haas B."/>
            <person name="Nusbaum C."/>
            <person name="Birren B."/>
        </authorList>
    </citation>
    <scope>NUCLEOTIDE SEQUENCE</scope>
    <source>
        <strain evidence="2">R3-111a-1</strain>
    </source>
</reference>
<dbReference type="RefSeq" id="XP_009225389.1">
    <property type="nucleotide sequence ID" value="XM_009227125.1"/>
</dbReference>
<sequence length="91" mass="9709">MTFQGPLRNPSHQNLTYKSIGYRHRRRSGPGGSLLLSSSPPLPTPTLSCSEGLGPGAAPVVLYRILVRGQGRGTFQLGSLLRNGRLEAQPG</sequence>
<accession>J3P6Y5</accession>
<name>J3P6Y5_GAET3</name>
<reference evidence="3" key="4">
    <citation type="journal article" date="2015" name="G3 (Bethesda)">
        <title>Genome sequences of three phytopathogenic species of the Magnaporthaceae family of fungi.</title>
        <authorList>
            <person name="Okagaki L.H."/>
            <person name="Nunes C.C."/>
            <person name="Sailsbery J."/>
            <person name="Clay B."/>
            <person name="Brown D."/>
            <person name="John T."/>
            <person name="Oh Y."/>
            <person name="Young N."/>
            <person name="Fitzgerald M."/>
            <person name="Haas B.J."/>
            <person name="Zeng Q."/>
            <person name="Young S."/>
            <person name="Adiconis X."/>
            <person name="Fan L."/>
            <person name="Levin J.Z."/>
            <person name="Mitchell T.K."/>
            <person name="Okubara P.A."/>
            <person name="Farman M.L."/>
            <person name="Kohn L.M."/>
            <person name="Birren B."/>
            <person name="Ma L.-J."/>
            <person name="Dean R.A."/>
        </authorList>
    </citation>
    <scope>NUCLEOTIDE SEQUENCE</scope>
    <source>
        <strain evidence="3">R3-111a-1</strain>
    </source>
</reference>
<dbReference type="AlphaFoldDB" id="J3P6Y5"/>
<dbReference type="VEuPathDB" id="FungiDB:GGTG_09281"/>
<organism evidence="2">
    <name type="scientific">Gaeumannomyces tritici (strain R3-111a-1)</name>
    <name type="common">Wheat and barley take-all root rot fungus</name>
    <name type="synonym">Gaeumannomyces graminis var. tritici</name>
    <dbReference type="NCBI Taxonomy" id="644352"/>
    <lineage>
        <taxon>Eukaryota</taxon>
        <taxon>Fungi</taxon>
        <taxon>Dikarya</taxon>
        <taxon>Ascomycota</taxon>
        <taxon>Pezizomycotina</taxon>
        <taxon>Sordariomycetes</taxon>
        <taxon>Sordariomycetidae</taxon>
        <taxon>Magnaporthales</taxon>
        <taxon>Magnaporthaceae</taxon>
        <taxon>Gaeumannomyces</taxon>
    </lineage>
</organism>
<dbReference type="HOGENOM" id="CLU_2427153_0_0_1"/>
<keyword evidence="4" id="KW-1185">Reference proteome</keyword>
<evidence type="ECO:0000313" key="2">
    <source>
        <dbReference type="EMBL" id="EJT72415.1"/>
    </source>
</evidence>
<dbReference type="GeneID" id="20349739"/>
<protein>
    <submittedName>
        <fullName evidence="2 3">Uncharacterized protein</fullName>
    </submittedName>
</protein>
<dbReference type="Proteomes" id="UP000006039">
    <property type="component" value="Unassembled WGS sequence"/>
</dbReference>
<reference evidence="3" key="5">
    <citation type="submission" date="2018-04" db="UniProtKB">
        <authorList>
            <consortium name="EnsemblFungi"/>
        </authorList>
    </citation>
    <scope>IDENTIFICATION</scope>
    <source>
        <strain evidence="3">R3-111a-1</strain>
    </source>
</reference>
<dbReference type="EnsemblFungi" id="EJT72415">
    <property type="protein sequence ID" value="EJT72415"/>
    <property type="gene ID" value="GGTG_09281"/>
</dbReference>
<proteinExistence type="predicted"/>
<gene>
    <name evidence="3" type="primary">20349739</name>
    <name evidence="2" type="ORF">GGTG_09281</name>
</gene>
<feature type="region of interest" description="Disordered" evidence="1">
    <location>
        <begin position="1"/>
        <end position="50"/>
    </location>
</feature>